<feature type="domain" description="Tc1-like transposase DDE" evidence="1">
    <location>
        <begin position="84"/>
        <end position="141"/>
    </location>
</feature>
<dbReference type="GO" id="GO:0003676">
    <property type="term" value="F:nucleic acid binding"/>
    <property type="evidence" value="ECO:0007669"/>
    <property type="project" value="InterPro"/>
</dbReference>
<dbReference type="HOGENOM" id="CLU_033666_0_6_1"/>
<evidence type="ECO:0000313" key="2">
    <source>
        <dbReference type="EMBL" id="CCA20747.1"/>
    </source>
</evidence>
<dbReference type="Gene3D" id="3.30.420.10">
    <property type="entry name" value="Ribonuclease H-like superfamily/Ribonuclease H"/>
    <property type="match status" value="1"/>
</dbReference>
<dbReference type="InterPro" id="IPR036397">
    <property type="entry name" value="RNaseH_sf"/>
</dbReference>
<proteinExistence type="predicted"/>
<dbReference type="InterPro" id="IPR038717">
    <property type="entry name" value="Tc1-like_DDE_dom"/>
</dbReference>
<organism evidence="2">
    <name type="scientific">Albugo laibachii Nc14</name>
    <dbReference type="NCBI Taxonomy" id="890382"/>
    <lineage>
        <taxon>Eukaryota</taxon>
        <taxon>Sar</taxon>
        <taxon>Stramenopiles</taxon>
        <taxon>Oomycota</taxon>
        <taxon>Peronosporomycetes</taxon>
        <taxon>Albuginales</taxon>
        <taxon>Albuginaceae</taxon>
        <taxon>Albugo</taxon>
    </lineage>
</organism>
<reference evidence="2" key="2">
    <citation type="submission" date="2011-02" db="EMBL/GenBank/DDBJ databases">
        <authorList>
            <person name="MacLean D."/>
        </authorList>
    </citation>
    <scope>NUCLEOTIDE SEQUENCE</scope>
</reference>
<protein>
    <submittedName>
        <fullName evidence="2">Transposable element Tc3 transposase putative</fullName>
    </submittedName>
</protein>
<name>F0WHK9_9STRA</name>
<gene>
    <name evidence="2" type="primary">AlNc14C102G6091</name>
    <name evidence="2" type="ORF">ALNC14_068900</name>
</gene>
<accession>F0WHK9</accession>
<dbReference type="Pfam" id="PF13358">
    <property type="entry name" value="DDE_3"/>
    <property type="match status" value="1"/>
</dbReference>
<sequence>MSSSQTRKKWNIDGPDGMRYQWMNIRNLIQPNVRRPSGGGSIMVWAGFYGVTKTELKFLTGRVSSEKYIFTPQSHFQPMFNPATHVFQQDNAPCHASREMNESLSSRNIKIMPWPAYFPDLNPIENAWGIMTQHVYAGGKQYYNLQDLQVAVQAAWDAVTSQQLDTLVQSIRYRFVKILQLQGEYISY</sequence>
<dbReference type="AlphaFoldDB" id="F0WHK9"/>
<dbReference type="EMBL" id="FR824147">
    <property type="protein sequence ID" value="CCA20747.1"/>
    <property type="molecule type" value="Genomic_DNA"/>
</dbReference>
<reference evidence="2" key="1">
    <citation type="journal article" date="2011" name="PLoS Biol.">
        <title>Gene gain and loss during evolution of obligate parasitism in the white rust pathogen of Arabidopsis thaliana.</title>
        <authorList>
            <person name="Kemen E."/>
            <person name="Gardiner A."/>
            <person name="Schultz-Larsen T."/>
            <person name="Kemen A.C."/>
            <person name="Balmuth A.L."/>
            <person name="Robert-Seilaniantz A."/>
            <person name="Bailey K."/>
            <person name="Holub E."/>
            <person name="Studholme D.J."/>
            <person name="Maclean D."/>
            <person name="Jones J.D."/>
        </authorList>
    </citation>
    <scope>NUCLEOTIDE SEQUENCE</scope>
</reference>
<evidence type="ECO:0000259" key="1">
    <source>
        <dbReference type="Pfam" id="PF13358"/>
    </source>
</evidence>